<reference evidence="2 3" key="1">
    <citation type="submission" date="2016-11" db="EMBL/GenBank/DDBJ databases">
        <authorList>
            <person name="Jaros S."/>
            <person name="Januszkiewicz K."/>
            <person name="Wedrychowicz H."/>
        </authorList>
    </citation>
    <scope>NUCLEOTIDE SEQUENCE [LARGE SCALE GENOMIC DNA]</scope>
    <source>
        <strain evidence="2 3">DSM 17918</strain>
    </source>
</reference>
<dbReference type="Proteomes" id="UP000184088">
    <property type="component" value="Unassembled WGS sequence"/>
</dbReference>
<dbReference type="OrthoDB" id="9809781at2"/>
<proteinExistence type="predicted"/>
<sequence>MKNFLKPFVILFLLFTLTAFFSPAYGYTVLDTRIQSETITEGVVRQYIKKYTSTGWLYLNVLKVDLKNPYITLNAIINDKRLSNKESVLRMATDSGAIAAINGDFFAPTISSEPSQSIGVLIKDGQILSYANPGKDFATFSFTYDKIPDISLWDYTTLKVVAPDGSSAPIDRINKFSDFNNITLYDRMWRDTTYGVSKDCPGMVEVIIDKNNTVLEVRDKQPPTNIPVGGYVLASSNLDKRNFLLKLKPGDVIKIQVSPFIEKLKTAVGGGAMLIKDGNILPPPANKNAFPQHDTPAARTAIGYTQDMRYIIMLVVDKSAPNSIGLTYNELAQEMKALGAYNAMSFDGGGSSTMVARPYGSNNLTAVAKGSQGEWLRPVSNGIGVFSTAPKGDAAKLILKVDDTNTYTNVPRTIQVLAVDAHDNPVDIDQSKISFDVKGINGSMNGNLFTPYTPGNAVITAIYGNISNSITINVLNDVAELKSSPVNIDPGQKKNIIIYAKDYSGKRAQLNLSDVNYKIYGNIGYIEGDTFIANNKDSSGFIAVDFRGYKLNIPVKVGEGSQIDTSLLPAETNFIDVDKDNRVIVNPDLKIAVIGQTKVKTLFDLYMMRKFINEANKNNMLVVAMGSNESKLLKELKKTPITTDTRGAYIYGNSTFIVLDTSKGGIRETDPEQWIWLKDQLKNIKTDNIFIVMPTNVWGTGGFKDPEESRLLEDLLIEVKNNGKNVWVLQNGQNRLYTTVNDGIRYISTNGLLNSSPKKMRDNIYLNIYVKGKDISYQINSIIK</sequence>
<gene>
    <name evidence="2" type="ORF">SAMN02746089_00843</name>
</gene>
<dbReference type="InterPro" id="IPR018711">
    <property type="entry name" value="NAGPA"/>
</dbReference>
<dbReference type="PANTHER" id="PTHR40446">
    <property type="entry name" value="N-ACETYLGLUCOSAMINE-1-PHOSPHODIESTER ALPHA-N-ACETYLGLUCOSAMINIDASE"/>
    <property type="match status" value="1"/>
</dbReference>
<feature type="domain" description="Phosphodiester glycosidase" evidence="1">
    <location>
        <begin position="207"/>
        <end position="386"/>
    </location>
</feature>
<dbReference type="InterPro" id="IPR029052">
    <property type="entry name" value="Metallo-depent_PP-like"/>
</dbReference>
<accession>A0A1M4WLU3</accession>
<dbReference type="PANTHER" id="PTHR40446:SF2">
    <property type="entry name" value="N-ACETYLGLUCOSAMINE-1-PHOSPHODIESTER ALPHA-N-ACETYLGLUCOSAMINIDASE"/>
    <property type="match status" value="1"/>
</dbReference>
<dbReference type="Pfam" id="PF09992">
    <property type="entry name" value="NAGPA"/>
    <property type="match status" value="1"/>
</dbReference>
<keyword evidence="3" id="KW-1185">Reference proteome</keyword>
<evidence type="ECO:0000313" key="3">
    <source>
        <dbReference type="Proteomes" id="UP000184088"/>
    </source>
</evidence>
<protein>
    <recommendedName>
        <fullName evidence="1">Phosphodiester glycosidase domain-containing protein</fullName>
    </recommendedName>
</protein>
<dbReference type="AlphaFoldDB" id="A0A1M4WLU3"/>
<evidence type="ECO:0000313" key="2">
    <source>
        <dbReference type="EMBL" id="SHE82023.1"/>
    </source>
</evidence>
<dbReference type="RefSeq" id="WP_073342013.1">
    <property type="nucleotide sequence ID" value="NZ_FQVH01000006.1"/>
</dbReference>
<dbReference type="STRING" id="1121256.SAMN02746089_00843"/>
<organism evidence="2 3">
    <name type="scientific">Caldanaerobius fijiensis DSM 17918</name>
    <dbReference type="NCBI Taxonomy" id="1121256"/>
    <lineage>
        <taxon>Bacteria</taxon>
        <taxon>Bacillati</taxon>
        <taxon>Bacillota</taxon>
        <taxon>Clostridia</taxon>
        <taxon>Thermoanaerobacterales</taxon>
        <taxon>Thermoanaerobacteraceae</taxon>
        <taxon>Caldanaerobius</taxon>
    </lineage>
</organism>
<dbReference type="EMBL" id="FQVH01000006">
    <property type="protein sequence ID" value="SHE82023.1"/>
    <property type="molecule type" value="Genomic_DNA"/>
</dbReference>
<dbReference type="SUPFAM" id="SSF56300">
    <property type="entry name" value="Metallo-dependent phosphatases"/>
    <property type="match status" value="1"/>
</dbReference>
<evidence type="ECO:0000259" key="1">
    <source>
        <dbReference type="Pfam" id="PF09992"/>
    </source>
</evidence>
<name>A0A1M4WLU3_9THEO</name>